<dbReference type="Pfam" id="PF12728">
    <property type="entry name" value="HTH_17"/>
    <property type="match status" value="1"/>
</dbReference>
<dbReference type="InterPro" id="IPR041657">
    <property type="entry name" value="HTH_17"/>
</dbReference>
<dbReference type="AlphaFoldDB" id="A0A261RPY6"/>
<organism evidence="3 4">
    <name type="scientific">Bordetella genomosp. 9</name>
    <dbReference type="NCBI Taxonomy" id="1416803"/>
    <lineage>
        <taxon>Bacteria</taxon>
        <taxon>Pseudomonadati</taxon>
        <taxon>Pseudomonadota</taxon>
        <taxon>Betaproteobacteria</taxon>
        <taxon>Burkholderiales</taxon>
        <taxon>Alcaligenaceae</taxon>
        <taxon>Bordetella</taxon>
    </lineage>
</organism>
<evidence type="ECO:0000313" key="3">
    <source>
        <dbReference type="EMBL" id="OZI26670.1"/>
    </source>
</evidence>
<dbReference type="EMBL" id="NEVJ01000001">
    <property type="protein sequence ID" value="OZI26670.1"/>
    <property type="molecule type" value="Genomic_DNA"/>
</dbReference>
<protein>
    <recommendedName>
        <fullName evidence="2">Helix-turn-helix domain-containing protein</fullName>
    </recommendedName>
</protein>
<reference evidence="3" key="1">
    <citation type="submission" date="2017-05" db="EMBL/GenBank/DDBJ databases">
        <title>Complete and WGS of Bordetella genogroups.</title>
        <authorList>
            <person name="Spilker T."/>
            <person name="Lipuma J."/>
        </authorList>
    </citation>
    <scope>NUCLEOTIDE SEQUENCE</scope>
    <source>
        <strain evidence="3">AU21707</strain>
    </source>
</reference>
<evidence type="ECO:0000256" key="1">
    <source>
        <dbReference type="SAM" id="MobiDB-lite"/>
    </source>
</evidence>
<sequence length="105" mass="12022">MTILTPADVAERLQISPSKARQLAAPGGPIPCIRIGRLIRFDSTDIYEYEQSCRSITIKSEVDIVLSSTDLYREEESELQSYFQRDGRKRRRTSSTRKKQRASTP</sequence>
<accession>A0A261RPY6</accession>
<dbReference type="RefSeq" id="WP_094845763.1">
    <property type="nucleotide sequence ID" value="NZ_NEVJ01000001.1"/>
</dbReference>
<proteinExistence type="predicted"/>
<feature type="region of interest" description="Disordered" evidence="1">
    <location>
        <begin position="77"/>
        <end position="105"/>
    </location>
</feature>
<dbReference type="Proteomes" id="UP000216857">
    <property type="component" value="Unassembled WGS sequence"/>
</dbReference>
<evidence type="ECO:0000313" key="4">
    <source>
        <dbReference type="Proteomes" id="UP000216857"/>
    </source>
</evidence>
<evidence type="ECO:0000259" key="2">
    <source>
        <dbReference type="Pfam" id="PF12728"/>
    </source>
</evidence>
<gene>
    <name evidence="3" type="ORF">CAL26_04940</name>
</gene>
<feature type="compositionally biased region" description="Basic residues" evidence="1">
    <location>
        <begin position="87"/>
        <end position="105"/>
    </location>
</feature>
<name>A0A261RPY6_9BORD</name>
<keyword evidence="4" id="KW-1185">Reference proteome</keyword>
<feature type="domain" description="Helix-turn-helix" evidence="2">
    <location>
        <begin position="4"/>
        <end position="53"/>
    </location>
</feature>
<comment type="caution">
    <text evidence="3">The sequence shown here is derived from an EMBL/GenBank/DDBJ whole genome shotgun (WGS) entry which is preliminary data.</text>
</comment>
<dbReference type="OrthoDB" id="8656928at2"/>